<gene>
    <name evidence="5" type="ORF">THASP1DRAFT_32413</name>
</gene>
<dbReference type="Gene3D" id="2.30.42.10">
    <property type="match status" value="1"/>
</dbReference>
<evidence type="ECO:0000256" key="1">
    <source>
        <dbReference type="ARBA" id="ARBA00005256"/>
    </source>
</evidence>
<dbReference type="Pfam" id="PF17820">
    <property type="entry name" value="PDZ_6"/>
    <property type="match status" value="1"/>
</dbReference>
<evidence type="ECO:0000256" key="3">
    <source>
        <dbReference type="ARBA" id="ARBA00068021"/>
    </source>
</evidence>
<dbReference type="InterPro" id="IPR035269">
    <property type="entry name" value="PSMD9"/>
</dbReference>
<dbReference type="InterPro" id="IPR036034">
    <property type="entry name" value="PDZ_sf"/>
</dbReference>
<proteinExistence type="inferred from homology"/>
<dbReference type="InterPro" id="IPR001478">
    <property type="entry name" value="PDZ"/>
</dbReference>
<reference evidence="6" key="1">
    <citation type="journal article" date="2018" name="Nat. Microbiol.">
        <title>Leveraging single-cell genomics to expand the fungal tree of life.</title>
        <authorList>
            <person name="Ahrendt S.R."/>
            <person name="Quandt C.A."/>
            <person name="Ciobanu D."/>
            <person name="Clum A."/>
            <person name="Salamov A."/>
            <person name="Andreopoulos B."/>
            <person name="Cheng J.F."/>
            <person name="Woyke T."/>
            <person name="Pelin A."/>
            <person name="Henrissat B."/>
            <person name="Reynolds N.K."/>
            <person name="Benny G.L."/>
            <person name="Smith M.E."/>
            <person name="James T.Y."/>
            <person name="Grigoriev I.V."/>
        </authorList>
    </citation>
    <scope>NUCLEOTIDE SEQUENCE [LARGE SCALE GENOMIC DNA]</scope>
    <source>
        <strain evidence="6">RSA 1356</strain>
    </source>
</reference>
<dbReference type="GO" id="GO:0070682">
    <property type="term" value="P:proteasome regulatory particle assembly"/>
    <property type="evidence" value="ECO:0007669"/>
    <property type="project" value="InterPro"/>
</dbReference>
<dbReference type="EMBL" id="KZ993040">
    <property type="protein sequence ID" value="RKP05749.1"/>
    <property type="molecule type" value="Genomic_DNA"/>
</dbReference>
<dbReference type="SUPFAM" id="SSF50156">
    <property type="entry name" value="PDZ domain-like"/>
    <property type="match status" value="1"/>
</dbReference>
<name>A0A4V1IVZ2_9FUNG</name>
<evidence type="ECO:0000313" key="6">
    <source>
        <dbReference type="Proteomes" id="UP000271241"/>
    </source>
</evidence>
<keyword evidence="6" id="KW-1185">Reference proteome</keyword>
<comment type="similarity">
    <text evidence="1">Belongs to the proteasome subunit p27 family.</text>
</comment>
<dbReference type="FunFam" id="2.30.42.10:FF:000107">
    <property type="entry name" value="26S proteasome non-ATPase regulatory subunit 9"/>
    <property type="match status" value="1"/>
</dbReference>
<dbReference type="GO" id="GO:0005737">
    <property type="term" value="C:cytoplasm"/>
    <property type="evidence" value="ECO:0007669"/>
    <property type="project" value="TreeGrafter"/>
</dbReference>
<dbReference type="Proteomes" id="UP000271241">
    <property type="component" value="Unassembled WGS sequence"/>
</dbReference>
<dbReference type="InterPro" id="IPR041489">
    <property type="entry name" value="PDZ_6"/>
</dbReference>
<organism evidence="5 6">
    <name type="scientific">Thamnocephalis sphaerospora</name>
    <dbReference type="NCBI Taxonomy" id="78915"/>
    <lineage>
        <taxon>Eukaryota</taxon>
        <taxon>Fungi</taxon>
        <taxon>Fungi incertae sedis</taxon>
        <taxon>Zoopagomycota</taxon>
        <taxon>Zoopagomycotina</taxon>
        <taxon>Zoopagomycetes</taxon>
        <taxon>Zoopagales</taxon>
        <taxon>Sigmoideomycetaceae</taxon>
        <taxon>Thamnocephalis</taxon>
    </lineage>
</organism>
<dbReference type="STRING" id="78915.A0A4V1IVZ2"/>
<keyword evidence="2" id="KW-0143">Chaperone</keyword>
<evidence type="ECO:0000313" key="5">
    <source>
        <dbReference type="EMBL" id="RKP05749.1"/>
    </source>
</evidence>
<feature type="domain" description="PDZ" evidence="4">
    <location>
        <begin position="110"/>
        <end position="182"/>
    </location>
</feature>
<dbReference type="PANTHER" id="PTHR12651">
    <property type="entry name" value="26S PROTEASOME NON-ATPASE REGULATORY SUBUNIT 9"/>
    <property type="match status" value="1"/>
</dbReference>
<dbReference type="PANTHER" id="PTHR12651:SF1">
    <property type="entry name" value="26S PROTEASOME NON-ATPASE REGULATORY SUBUNIT 9"/>
    <property type="match status" value="1"/>
</dbReference>
<sequence length="214" mass="23028">MTDHQQLQTDAATRMQQAQALLLKKDTLEAEIREQDALLASHGVAMNTPMVDAEGFPRADVDIPTVVQIRGRITQLRNDLKVCVKDIEEALHAAHAAARAVSEAATDTAASAPVSVEPEEPFVRVNAVEKNSPAEVAGLRPDDLIVRFGHVHAGNHCQLAALSELVRAKEGQSIALVVKRDSAADKNAELVRLTLRPRSGWGGRGLLGCYLVPV</sequence>
<dbReference type="GO" id="GO:0005634">
    <property type="term" value="C:nucleus"/>
    <property type="evidence" value="ECO:0007669"/>
    <property type="project" value="TreeGrafter"/>
</dbReference>
<accession>A0A4V1IVZ2</accession>
<dbReference type="OrthoDB" id="72325at2759"/>
<dbReference type="SMART" id="SM00228">
    <property type="entry name" value="PDZ"/>
    <property type="match status" value="1"/>
</dbReference>
<dbReference type="Gene3D" id="6.10.140.1710">
    <property type="match status" value="1"/>
</dbReference>
<evidence type="ECO:0000259" key="4">
    <source>
        <dbReference type="SMART" id="SM00228"/>
    </source>
</evidence>
<dbReference type="AlphaFoldDB" id="A0A4V1IVZ2"/>
<dbReference type="InterPro" id="IPR040815">
    <property type="entry name" value="Nas2_N"/>
</dbReference>
<protein>
    <recommendedName>
        <fullName evidence="3">Probable 26S proteasome regulatory subunit p27</fullName>
    </recommendedName>
</protein>
<dbReference type="Pfam" id="PF18265">
    <property type="entry name" value="Nas2_N"/>
    <property type="match status" value="1"/>
</dbReference>
<evidence type="ECO:0000256" key="2">
    <source>
        <dbReference type="ARBA" id="ARBA00023186"/>
    </source>
</evidence>